<dbReference type="GO" id="GO:0032725">
    <property type="term" value="P:positive regulation of granulocyte macrophage colony-stimulating factor production"/>
    <property type="evidence" value="ECO:0007669"/>
    <property type="project" value="Ensembl"/>
</dbReference>
<dbReference type="GeneTree" id="ENSGT00390000001053"/>
<dbReference type="GO" id="GO:0042632">
    <property type="term" value="P:cholesterol homeostasis"/>
    <property type="evidence" value="ECO:0007669"/>
    <property type="project" value="Ensembl"/>
</dbReference>
<dbReference type="GO" id="GO:0045630">
    <property type="term" value="P:positive regulation of T-helper 2 cell differentiation"/>
    <property type="evidence" value="ECO:0007669"/>
    <property type="project" value="Ensembl"/>
</dbReference>
<keyword evidence="8" id="KW-0395">Inflammatory response</keyword>
<evidence type="ECO:0000256" key="1">
    <source>
        <dbReference type="ARBA" id="ARBA00004514"/>
    </source>
</evidence>
<name>H0XMK7_OTOGA</name>
<comment type="function">
    <text evidence="10 11">Pro-inflammatory cytokine primarily involved in epithelial barrier repair, polarized T-helper 1 (Th1) cell and natural killer (NK) cell immune responses. Upon binding to IL18R1 and IL18RAP, forms a signaling ternary complex which activates NF-kappa-B, triggering synthesis of inflammatory mediators. Synergizes with IL12/interleukin-12 to induce IFNG synthesis from T-helper 1 (Th1) cells and natural killer (NK) cells. Involved in transduction of inflammation downstream of pyroptosis: its mature form is specifically released in the extracellular milieu by passing through the gasdermin-D (GSDMD) pore.</text>
</comment>
<dbReference type="GO" id="GO:0006954">
    <property type="term" value="P:inflammatory response"/>
    <property type="evidence" value="ECO:0007669"/>
    <property type="project" value="UniProtKB-UniRule"/>
</dbReference>
<dbReference type="GO" id="GO:0005829">
    <property type="term" value="C:cytosol"/>
    <property type="evidence" value="ECO:0007669"/>
    <property type="project" value="UniProtKB-SubCell"/>
</dbReference>
<evidence type="ECO:0000256" key="4">
    <source>
        <dbReference type="ARBA" id="ARBA00016740"/>
    </source>
</evidence>
<dbReference type="HOGENOM" id="CLU_113349_0_0_1"/>
<dbReference type="GO" id="GO:0045515">
    <property type="term" value="F:interleukin-18 receptor binding"/>
    <property type="evidence" value="ECO:0007669"/>
    <property type="project" value="Ensembl"/>
</dbReference>
<sequence length="193" mass="21859">MAADTVDNNCIDFVAMKFIDNTLYFITENDENLESDYFGKLEPKLSIIRNLNDQVLFIDQGNKPVFEDMTDADCEANASQTKLIINLYKDSFARGMAVTISVNCKKIATLSCENKIISFKDISPPDSIKEPESDIIFFQTSVPGHDTKMQFESSLYKGYFLACIKESDLFKLILKKNDEPGDKSILFTVQNKD</sequence>
<reference evidence="12" key="3">
    <citation type="submission" date="2025-09" db="UniProtKB">
        <authorList>
            <consortium name="Ensembl"/>
        </authorList>
    </citation>
    <scope>IDENTIFICATION</scope>
</reference>
<dbReference type="GO" id="GO:0001525">
    <property type="term" value="P:angiogenesis"/>
    <property type="evidence" value="ECO:0007669"/>
    <property type="project" value="Ensembl"/>
</dbReference>
<dbReference type="GO" id="GO:0030101">
    <property type="term" value="P:natural killer cell activation"/>
    <property type="evidence" value="ECO:0007669"/>
    <property type="project" value="Ensembl"/>
</dbReference>
<dbReference type="GO" id="GO:0032729">
    <property type="term" value="P:positive regulation of type II interferon production"/>
    <property type="evidence" value="ECO:0007669"/>
    <property type="project" value="Ensembl"/>
</dbReference>
<reference evidence="13" key="1">
    <citation type="submission" date="2011-03" db="EMBL/GenBank/DDBJ databases">
        <title>Version 3 of the genome sequence of Otolemur garnettii (Bushbaby).</title>
        <authorList>
            <consortium name="The Broad Institute Genome Sequencing Platform"/>
            <person name="Di Palma F."/>
            <person name="Johnson J."/>
            <person name="Lander E.S."/>
            <person name="Lindblad-Toh K."/>
            <person name="Jaffe D.B."/>
            <person name="Gnerre S."/>
            <person name="MacCallum I."/>
            <person name="Przybylski D."/>
            <person name="Ribeiro F.J."/>
            <person name="Burton J.N."/>
            <person name="Walker B.J."/>
            <person name="Sharpe T."/>
            <person name="Hall G."/>
        </authorList>
    </citation>
    <scope>NUCLEOTIDE SEQUENCE [LARGE SCALE GENOMIC DNA]</scope>
</reference>
<dbReference type="CDD" id="cd23298">
    <property type="entry name" value="beta-trefoil_IL18"/>
    <property type="match status" value="1"/>
</dbReference>
<dbReference type="GO" id="GO:0042088">
    <property type="term" value="P:T-helper 1 type immune response"/>
    <property type="evidence" value="ECO:0007669"/>
    <property type="project" value="Ensembl"/>
</dbReference>
<dbReference type="GO" id="GO:0061436">
    <property type="term" value="P:establishment of skin barrier"/>
    <property type="evidence" value="ECO:0007669"/>
    <property type="project" value="Ensembl"/>
</dbReference>
<dbReference type="GO" id="GO:0035655">
    <property type="term" value="P:interleukin-18-mediated signaling pathway"/>
    <property type="evidence" value="ECO:0007669"/>
    <property type="project" value="Ensembl"/>
</dbReference>
<dbReference type="GO" id="GO:0051142">
    <property type="term" value="P:positive regulation of NK T cell proliferation"/>
    <property type="evidence" value="ECO:0007669"/>
    <property type="project" value="Ensembl"/>
</dbReference>
<dbReference type="OMA" id="RQFYKFE"/>
<dbReference type="AlphaFoldDB" id="H0XMK7"/>
<dbReference type="GO" id="GO:0050729">
    <property type="term" value="P:positive regulation of inflammatory response"/>
    <property type="evidence" value="ECO:0007669"/>
    <property type="project" value="Ensembl"/>
</dbReference>
<dbReference type="GO" id="GO:0120162">
    <property type="term" value="P:positive regulation of cold-induced thermogenesis"/>
    <property type="evidence" value="ECO:0007669"/>
    <property type="project" value="Ensembl"/>
</dbReference>
<dbReference type="PANTHER" id="PTHR10078:SF35">
    <property type="entry name" value="INTERLEUKIN-18"/>
    <property type="match status" value="1"/>
</dbReference>
<dbReference type="InterPro" id="IPR008996">
    <property type="entry name" value="IL1/FGF"/>
</dbReference>
<dbReference type="GO" id="GO:0042267">
    <property type="term" value="P:natural killer cell mediated cytotoxicity"/>
    <property type="evidence" value="ECO:0007669"/>
    <property type="project" value="Ensembl"/>
</dbReference>
<dbReference type="FunFam" id="2.80.10.50:FF:000043">
    <property type="entry name" value="Interleukin-18"/>
    <property type="match status" value="1"/>
</dbReference>
<dbReference type="GO" id="GO:0008283">
    <property type="term" value="P:cell population proliferation"/>
    <property type="evidence" value="ECO:0007669"/>
    <property type="project" value="Ensembl"/>
</dbReference>
<dbReference type="Proteomes" id="UP000005225">
    <property type="component" value="Unassembled WGS sequence"/>
</dbReference>
<keyword evidence="13" id="KW-1185">Reference proteome</keyword>
<evidence type="ECO:0000313" key="12">
    <source>
        <dbReference type="Ensembl" id="ENSOGAP00000017348.1"/>
    </source>
</evidence>
<evidence type="ECO:0000256" key="3">
    <source>
        <dbReference type="ARBA" id="ARBA00010448"/>
    </source>
</evidence>
<dbReference type="GO" id="GO:0045662">
    <property type="term" value="P:negative regulation of myoblast differentiation"/>
    <property type="evidence" value="ECO:0007669"/>
    <property type="project" value="Ensembl"/>
</dbReference>
<dbReference type="Pfam" id="PF00340">
    <property type="entry name" value="IL1"/>
    <property type="match status" value="1"/>
</dbReference>
<evidence type="ECO:0000256" key="5">
    <source>
        <dbReference type="ARBA" id="ARBA00022490"/>
    </source>
</evidence>
<keyword evidence="6 11" id="KW-0202">Cytokine</keyword>
<comment type="subunit">
    <text evidence="9">Forms a ternary complex with ligand-binding receptor subunit IL18R1 and signaling receptor subunit IL18RAP at the plasma membrane. Mature IL18 first binds to IL18R1 forming a low affinity binary complex, which then interacts with IL18RAP to form a high affinity ternary complex that signals inside the cell. Interacts with cargo receptor TMED10; the interaction mediates the translocation from the cytoplasm into the ERGIC (endoplasmic reticulum-Golgi intermediate compartment) and thereby secretion.</text>
</comment>
<accession>H0XMK7</accession>
<dbReference type="GO" id="GO:1901224">
    <property type="term" value="P:positive regulation of non-canonical NF-kappaB signal transduction"/>
    <property type="evidence" value="ECO:0007669"/>
    <property type="project" value="Ensembl"/>
</dbReference>
<evidence type="ECO:0000313" key="13">
    <source>
        <dbReference type="Proteomes" id="UP000005225"/>
    </source>
</evidence>
<dbReference type="GO" id="GO:0048661">
    <property type="term" value="P:positive regulation of smooth muscle cell proliferation"/>
    <property type="evidence" value="ECO:0007669"/>
    <property type="project" value="Ensembl"/>
</dbReference>
<evidence type="ECO:0000256" key="6">
    <source>
        <dbReference type="ARBA" id="ARBA00022514"/>
    </source>
</evidence>
<evidence type="ECO:0000256" key="9">
    <source>
        <dbReference type="ARBA" id="ARBA00023612"/>
    </source>
</evidence>
<keyword evidence="7 11" id="KW-0964">Secreted</keyword>
<dbReference type="eggNOG" id="ENOG502SDJZ">
    <property type="taxonomic scope" value="Eukaryota"/>
</dbReference>
<dbReference type="InterPro" id="IPR015529">
    <property type="entry name" value="IL-18"/>
</dbReference>
<evidence type="ECO:0000256" key="10">
    <source>
        <dbReference type="ARBA" id="ARBA00033736"/>
    </source>
</evidence>
<comment type="similarity">
    <text evidence="3 11">Belongs to the IL-1 family.</text>
</comment>
<proteinExistence type="inferred from homology"/>
<dbReference type="GO" id="GO:0032740">
    <property type="term" value="P:positive regulation of interleukin-17 production"/>
    <property type="evidence" value="ECO:0007669"/>
    <property type="project" value="Ensembl"/>
</dbReference>
<dbReference type="Ensembl" id="ENSOGAT00000032023.1">
    <property type="protein sequence ID" value="ENSOGAP00000017348.1"/>
    <property type="gene ID" value="ENSOGAG00000029905.1"/>
</dbReference>
<keyword evidence="5" id="KW-0963">Cytoplasm</keyword>
<dbReference type="GO" id="GO:0045944">
    <property type="term" value="P:positive regulation of transcription by RNA polymerase II"/>
    <property type="evidence" value="ECO:0007669"/>
    <property type="project" value="Ensembl"/>
</dbReference>
<comment type="subcellular location">
    <subcellularLocation>
        <location evidence="1">Cytoplasm</location>
        <location evidence="1">Cytosol</location>
    </subcellularLocation>
    <subcellularLocation>
        <location evidence="2 11">Secreted</location>
    </subcellularLocation>
</comment>
<dbReference type="GO" id="GO:0070328">
    <property type="term" value="P:triglyceride homeostasis"/>
    <property type="evidence" value="ECO:0007669"/>
    <property type="project" value="Ensembl"/>
</dbReference>
<dbReference type="GO" id="GO:0032819">
    <property type="term" value="P:positive regulation of natural killer cell proliferation"/>
    <property type="evidence" value="ECO:0007669"/>
    <property type="project" value="Ensembl"/>
</dbReference>
<dbReference type="PANTHER" id="PTHR10078">
    <property type="entry name" value="INTERLEUKIN-1 FAMILY MEMBER"/>
    <property type="match status" value="1"/>
</dbReference>
<dbReference type="SUPFAM" id="SSF50353">
    <property type="entry name" value="Cytokine"/>
    <property type="match status" value="1"/>
</dbReference>
<dbReference type="EMBL" id="AAQR03115842">
    <property type="status" value="NOT_ANNOTATED_CDS"/>
    <property type="molecule type" value="Genomic_DNA"/>
</dbReference>
<evidence type="ECO:0000256" key="8">
    <source>
        <dbReference type="ARBA" id="ARBA00023198"/>
    </source>
</evidence>
<dbReference type="Gene3D" id="2.80.10.50">
    <property type="match status" value="1"/>
</dbReference>
<dbReference type="PRINTS" id="PR01933">
    <property type="entry name" value="INTRLEUKIN18"/>
</dbReference>
<evidence type="ECO:0000256" key="11">
    <source>
        <dbReference type="PIRNR" id="PIRNR015162"/>
    </source>
</evidence>
<evidence type="ECO:0000256" key="7">
    <source>
        <dbReference type="ARBA" id="ARBA00022525"/>
    </source>
</evidence>
<dbReference type="GO" id="GO:0042104">
    <property type="term" value="P:positive regulation of activated T cell proliferation"/>
    <property type="evidence" value="ECO:0007669"/>
    <property type="project" value="Ensembl"/>
</dbReference>
<dbReference type="GO" id="GO:0010744">
    <property type="term" value="P:positive regulation of macrophage derived foam cell differentiation"/>
    <property type="evidence" value="ECO:0007669"/>
    <property type="project" value="Ensembl"/>
</dbReference>
<dbReference type="GO" id="GO:0005125">
    <property type="term" value="F:cytokine activity"/>
    <property type="evidence" value="ECO:0007669"/>
    <property type="project" value="UniProtKB-KW"/>
</dbReference>
<dbReference type="STRING" id="30611.ENSOGAP00000017348"/>
<dbReference type="InParanoid" id="H0XMK7"/>
<dbReference type="InterPro" id="IPR000975">
    <property type="entry name" value="IL-1_fam"/>
</dbReference>
<protein>
    <recommendedName>
        <fullName evidence="4 11">Interleukin-18</fullName>
        <shortName evidence="11">IL-18</shortName>
    </recommendedName>
</protein>
<dbReference type="GO" id="GO:0051897">
    <property type="term" value="P:positive regulation of phosphatidylinositol 3-kinase/protein kinase B signal transduction"/>
    <property type="evidence" value="ECO:0007669"/>
    <property type="project" value="Ensembl"/>
</dbReference>
<dbReference type="GO" id="GO:0005615">
    <property type="term" value="C:extracellular space"/>
    <property type="evidence" value="ECO:0007669"/>
    <property type="project" value="UniProtKB-UniRule"/>
</dbReference>
<dbReference type="FunCoup" id="H0XMK7">
    <property type="interactions" value="599"/>
</dbReference>
<dbReference type="GO" id="GO:0071222">
    <property type="term" value="P:cellular response to lipopolysaccharide"/>
    <property type="evidence" value="ECO:0007669"/>
    <property type="project" value="TreeGrafter"/>
</dbReference>
<dbReference type="GO" id="GO:2000556">
    <property type="term" value="P:positive regulation of T-helper 1 cell cytokine production"/>
    <property type="evidence" value="ECO:0007669"/>
    <property type="project" value="Ensembl"/>
</dbReference>
<organism evidence="12 13">
    <name type="scientific">Otolemur garnettii</name>
    <name type="common">Small-eared galago</name>
    <name type="synonym">Garnett's greater bushbaby</name>
    <dbReference type="NCBI Taxonomy" id="30611"/>
    <lineage>
        <taxon>Eukaryota</taxon>
        <taxon>Metazoa</taxon>
        <taxon>Chordata</taxon>
        <taxon>Craniata</taxon>
        <taxon>Vertebrata</taxon>
        <taxon>Euteleostomi</taxon>
        <taxon>Mammalia</taxon>
        <taxon>Eutheria</taxon>
        <taxon>Euarchontoglires</taxon>
        <taxon>Primates</taxon>
        <taxon>Strepsirrhini</taxon>
        <taxon>Lorisiformes</taxon>
        <taxon>Galagidae</taxon>
        <taxon>Otolemur</taxon>
    </lineage>
</organism>
<dbReference type="GO" id="GO:0042119">
    <property type="term" value="P:neutrophil activation"/>
    <property type="evidence" value="ECO:0007669"/>
    <property type="project" value="Ensembl"/>
</dbReference>
<reference evidence="12" key="2">
    <citation type="submission" date="2025-08" db="UniProtKB">
        <authorList>
            <consortium name="Ensembl"/>
        </authorList>
    </citation>
    <scope>IDENTIFICATION</scope>
</reference>
<dbReference type="GO" id="GO:0050830">
    <property type="term" value="P:defense response to Gram-positive bacterium"/>
    <property type="evidence" value="ECO:0007669"/>
    <property type="project" value="Ensembl"/>
</dbReference>
<evidence type="ECO:0000256" key="2">
    <source>
        <dbReference type="ARBA" id="ARBA00004613"/>
    </source>
</evidence>
<dbReference type="PIRSF" id="PIRSF015162">
    <property type="entry name" value="Interleukin_18"/>
    <property type="match status" value="1"/>
</dbReference>